<sequence>MAAAPMSFAFTLLAACISVLHHAPAAAAAAPANQIAGFLDCLAASLPAGVVYTHASRSYQSVLESSIKNLLFDTPATPTPVAVVDVRGQTAWVGSSTMLSEVYYAIANKTSRLSDCIEMTWVQSVLYFAFYGTGKPPEMLLDRGTGRPDRYFKAKSDYVQEPMPSQVWETTWSWLLKDGAGLLILDPYGGEMARVAPAATPFPHRQALYNIQYYGFWSESGEAAAAKHMGWIRGVYGEMEPYVSKNPRGAYVNYRDLDLGVNDDGDGGGGVASARYEKATVWGRAYFKANFERLAAVKAKVDPDNYFKNEQSIPPLPTSRLLVLILCTLAISCSSGIAGFAAGDDDAFIRCLAAAAVPPRLVHTPGSASYAPTLVSSIRNLRFVTPGTPRPLAIVAAAEAGHAQAAVRGGGFGTLMRRYGLAADNVLDAVLVDADGRLLNRTTMGEGLFWAIRGGGGESFGVVLSWKLRLVRVPETVTVFTIRRPRNQSATDLITKWQEISPSLPRDVILRVVVQSQHAQFESLFLGRCRRLARLMRARFPELGMTQSDCEEITWIQSTVYFAFYSSSKPLELLLDRGTEPDRYFKAKSDYVQEPIPRHAWESTWPWLEEHDAGLLILDPYGGEMARVSPAATPFPHRKGNLYNLQYYSFWFEHGAETLERHLSWVRGLYGEMEPYVSKNPRTGYVNYRDMDLGRNEIEGNVTSYTKGKVWGEKYFRGNFERLAAVKAMVDPDDFFRNEQSIPPLPAAKGWSSI</sequence>
<dbReference type="Proteomes" id="UP000026960">
    <property type="component" value="Chromosome 6"/>
</dbReference>
<evidence type="ECO:0000259" key="4">
    <source>
        <dbReference type="PROSITE" id="PS51387"/>
    </source>
</evidence>
<organism evidence="5">
    <name type="scientific">Oryza barthii</name>
    <dbReference type="NCBI Taxonomy" id="65489"/>
    <lineage>
        <taxon>Eukaryota</taxon>
        <taxon>Viridiplantae</taxon>
        <taxon>Streptophyta</taxon>
        <taxon>Embryophyta</taxon>
        <taxon>Tracheophyta</taxon>
        <taxon>Spermatophyta</taxon>
        <taxon>Magnoliopsida</taxon>
        <taxon>Liliopsida</taxon>
        <taxon>Poales</taxon>
        <taxon>Poaceae</taxon>
        <taxon>BOP clade</taxon>
        <taxon>Oryzoideae</taxon>
        <taxon>Oryzeae</taxon>
        <taxon>Oryzinae</taxon>
        <taxon>Oryza</taxon>
    </lineage>
</organism>
<dbReference type="eggNOG" id="ENOG502QVGN">
    <property type="taxonomic scope" value="Eukaryota"/>
</dbReference>
<feature type="signal peptide" evidence="3">
    <location>
        <begin position="1"/>
        <end position="29"/>
    </location>
</feature>
<dbReference type="HOGENOM" id="CLU_008585_0_0_1"/>
<keyword evidence="2" id="KW-0274">FAD</keyword>
<evidence type="ECO:0000313" key="5">
    <source>
        <dbReference type="EnsemblPlants" id="OBART06G17910.1"/>
    </source>
</evidence>
<evidence type="ECO:0000256" key="3">
    <source>
        <dbReference type="SAM" id="SignalP"/>
    </source>
</evidence>
<dbReference type="PaxDb" id="65489-OBART06G17910.1"/>
<dbReference type="PROSITE" id="PS51387">
    <property type="entry name" value="FAD_PCMH"/>
    <property type="match status" value="1"/>
</dbReference>
<evidence type="ECO:0000313" key="6">
    <source>
        <dbReference type="Proteomes" id="UP000026960"/>
    </source>
</evidence>
<reference evidence="5" key="1">
    <citation type="journal article" date="2009" name="Rice">
        <title>De Novo Next Generation Sequencing of Plant Genomes.</title>
        <authorList>
            <person name="Rounsley S."/>
            <person name="Marri P.R."/>
            <person name="Yu Y."/>
            <person name="He R."/>
            <person name="Sisneros N."/>
            <person name="Goicoechea J.L."/>
            <person name="Lee S.J."/>
            <person name="Angelova A."/>
            <person name="Kudrna D."/>
            <person name="Luo M."/>
            <person name="Affourtit J."/>
            <person name="Desany B."/>
            <person name="Knight J."/>
            <person name="Niazi F."/>
            <person name="Egholm M."/>
            <person name="Wing R.A."/>
        </authorList>
    </citation>
    <scope>NUCLEOTIDE SEQUENCE [LARGE SCALE GENOMIC DNA]</scope>
    <source>
        <strain evidence="5">cv. IRGC 105608</strain>
    </source>
</reference>
<dbReference type="InterPro" id="IPR012951">
    <property type="entry name" value="BBE"/>
</dbReference>
<keyword evidence="6" id="KW-1185">Reference proteome</keyword>
<dbReference type="InterPro" id="IPR016166">
    <property type="entry name" value="FAD-bd_PCMH"/>
</dbReference>
<dbReference type="InterPro" id="IPR036318">
    <property type="entry name" value="FAD-bd_PCMH-like_sf"/>
</dbReference>
<dbReference type="GO" id="GO:0071949">
    <property type="term" value="F:FAD binding"/>
    <property type="evidence" value="ECO:0007669"/>
    <property type="project" value="InterPro"/>
</dbReference>
<evidence type="ECO:0000256" key="1">
    <source>
        <dbReference type="ARBA" id="ARBA00022630"/>
    </source>
</evidence>
<dbReference type="SUPFAM" id="SSF56176">
    <property type="entry name" value="FAD-binding/transporter-associated domain-like"/>
    <property type="match status" value="1"/>
</dbReference>
<name>A0A0D3GHM6_9ORYZ</name>
<dbReference type="Pfam" id="PF08031">
    <property type="entry name" value="BBE"/>
    <property type="match status" value="2"/>
</dbReference>
<evidence type="ECO:0000256" key="2">
    <source>
        <dbReference type="ARBA" id="ARBA00022827"/>
    </source>
</evidence>
<dbReference type="Gene3D" id="3.40.462.20">
    <property type="match status" value="2"/>
</dbReference>
<dbReference type="EnsemblPlants" id="OBART06G17910.1">
    <property type="protein sequence ID" value="OBART06G17910.1"/>
    <property type="gene ID" value="OBART06G17910"/>
</dbReference>
<dbReference type="Gramene" id="OBART06G17910.1">
    <property type="protein sequence ID" value="OBART06G17910.1"/>
    <property type="gene ID" value="OBART06G17910"/>
</dbReference>
<dbReference type="STRING" id="65489.A0A0D3GHM6"/>
<keyword evidence="1" id="KW-0285">Flavoprotein</keyword>
<dbReference type="PANTHER" id="PTHR32448">
    <property type="entry name" value="OS08G0158400 PROTEIN"/>
    <property type="match status" value="1"/>
</dbReference>
<proteinExistence type="predicted"/>
<keyword evidence="3" id="KW-0732">Signal</keyword>
<dbReference type="InterPro" id="IPR016169">
    <property type="entry name" value="FAD-bd_PCMH_sub2"/>
</dbReference>
<dbReference type="GO" id="GO:0016491">
    <property type="term" value="F:oxidoreductase activity"/>
    <property type="evidence" value="ECO:0007669"/>
    <property type="project" value="InterPro"/>
</dbReference>
<feature type="domain" description="FAD-binding PCMH-type" evidence="4">
    <location>
        <begin position="299"/>
        <end position="473"/>
    </location>
</feature>
<accession>A0A0D3GHM6</accession>
<protein>
    <recommendedName>
        <fullName evidence="4">FAD-binding PCMH-type domain-containing protein</fullName>
    </recommendedName>
</protein>
<reference evidence="5" key="2">
    <citation type="submission" date="2015-03" db="UniProtKB">
        <authorList>
            <consortium name="EnsemblPlants"/>
        </authorList>
    </citation>
    <scope>IDENTIFICATION</scope>
</reference>
<dbReference type="Gene3D" id="3.30.465.10">
    <property type="match status" value="1"/>
</dbReference>
<dbReference type="AlphaFoldDB" id="A0A0D3GHM6"/>
<feature type="chain" id="PRO_5002263251" description="FAD-binding PCMH-type domain-containing protein" evidence="3">
    <location>
        <begin position="30"/>
        <end position="754"/>
    </location>
</feature>